<gene>
    <name evidence="1" type="primary">ZRT2_2</name>
    <name evidence="1" type="ORF">LTR37_009473</name>
</gene>
<evidence type="ECO:0000313" key="2">
    <source>
        <dbReference type="Proteomes" id="UP001281147"/>
    </source>
</evidence>
<comment type="caution">
    <text evidence="1">The sequence shown here is derived from an EMBL/GenBank/DDBJ whole genome shotgun (WGS) entry which is preliminary data.</text>
</comment>
<dbReference type="EMBL" id="JAUTXU010000074">
    <property type="protein sequence ID" value="KAK3711696.1"/>
    <property type="molecule type" value="Genomic_DNA"/>
</dbReference>
<reference evidence="1" key="1">
    <citation type="submission" date="2023-07" db="EMBL/GenBank/DDBJ databases">
        <title>Black Yeasts Isolated from many extreme environments.</title>
        <authorList>
            <person name="Coleine C."/>
            <person name="Stajich J.E."/>
            <person name="Selbmann L."/>
        </authorList>
    </citation>
    <scope>NUCLEOTIDE SEQUENCE</scope>
    <source>
        <strain evidence="1">CCFEE 5714</strain>
    </source>
</reference>
<evidence type="ECO:0000313" key="1">
    <source>
        <dbReference type="EMBL" id="KAK3711696.1"/>
    </source>
</evidence>
<organism evidence="1 2">
    <name type="scientific">Vermiconidia calcicola</name>
    <dbReference type="NCBI Taxonomy" id="1690605"/>
    <lineage>
        <taxon>Eukaryota</taxon>
        <taxon>Fungi</taxon>
        <taxon>Dikarya</taxon>
        <taxon>Ascomycota</taxon>
        <taxon>Pezizomycotina</taxon>
        <taxon>Dothideomycetes</taxon>
        <taxon>Dothideomycetidae</taxon>
        <taxon>Mycosphaerellales</taxon>
        <taxon>Extremaceae</taxon>
        <taxon>Vermiconidia</taxon>
    </lineage>
</organism>
<name>A0ACC3N7T3_9PEZI</name>
<accession>A0ACC3N7T3</accession>
<proteinExistence type="predicted"/>
<sequence length="340" mass="36733">MSTCESGSEFHGDVGIKISSIFVIFVGSFLGAYCPVFVARKRSLGLRAWLLFATKYFGSGVIVATAFLHLLAPAHEALLNPCLTGPITGYPWVEGICLMSVFAMFFVEFLSIRYNKSKHPHEPVEMHTRAPAREEPKSFRSDSGCELDEVSSSPSPSPDQDAGRASADVQVVPISEPYVVQLTGVFILEFGVIFHSVFIGLTLAVAGEEFKMLYGVLALHQTFEGLALGSRLASIQWPQRKRYTPLGLAILYALSTPVAIAIGLGLRSAYHSGSATALIINGIFDSISAGILIYTGLVELMAHDFIFNSDMQRAPISKVLLALGTMCSGAFIMALLGKWA</sequence>
<dbReference type="Proteomes" id="UP001281147">
    <property type="component" value="Unassembled WGS sequence"/>
</dbReference>
<protein>
    <submittedName>
        <fullName evidence="1">Low-affinity Zn(2+) transporter zrt2</fullName>
    </submittedName>
</protein>
<keyword evidence="2" id="KW-1185">Reference proteome</keyword>